<proteinExistence type="predicted"/>
<dbReference type="Proteomes" id="UP000001121">
    <property type="component" value="Chromosome"/>
</dbReference>
<organism evidence="2 3">
    <name type="scientific">Campylobacter concisus (strain 13826)</name>
    <dbReference type="NCBI Taxonomy" id="360104"/>
    <lineage>
        <taxon>Bacteria</taxon>
        <taxon>Pseudomonadati</taxon>
        <taxon>Campylobacterota</taxon>
        <taxon>Epsilonproteobacteria</taxon>
        <taxon>Campylobacterales</taxon>
        <taxon>Campylobacteraceae</taxon>
        <taxon>Campylobacter</taxon>
    </lineage>
</organism>
<dbReference type="InterPro" id="IPR021301">
    <property type="entry name" value="DUF2779"/>
</dbReference>
<dbReference type="AlphaFoldDB" id="A7ZBW7"/>
<protein>
    <recommendedName>
        <fullName evidence="1">DUF2779 domain-containing protein</fullName>
    </recommendedName>
</protein>
<gene>
    <name evidence="2" type="ORF">CCC13826_0950</name>
</gene>
<dbReference type="Pfam" id="PF11074">
    <property type="entry name" value="DUF2779"/>
    <property type="match status" value="1"/>
</dbReference>
<evidence type="ECO:0000259" key="1">
    <source>
        <dbReference type="Pfam" id="PF11074"/>
    </source>
</evidence>
<dbReference type="RefSeq" id="WP_048809754.1">
    <property type="nucleotide sequence ID" value="NC_009802.2"/>
</dbReference>
<reference evidence="3" key="1">
    <citation type="submission" date="2007-10" db="EMBL/GenBank/DDBJ databases">
        <title>Genome sequence of Campylobacter concisus 13826 isolated from human feces.</title>
        <authorList>
            <person name="Fouts D.E."/>
            <person name="Mongodin E.F."/>
            <person name="Puiu D."/>
            <person name="Sebastian Y."/>
            <person name="Miller W.G."/>
            <person name="Mandrell R.E."/>
            <person name="On S."/>
            <person name="Nelson K.E."/>
        </authorList>
    </citation>
    <scope>NUCLEOTIDE SEQUENCE [LARGE SCALE GENOMIC DNA]</scope>
    <source>
        <strain evidence="3">13826</strain>
    </source>
</reference>
<dbReference type="OrthoDB" id="9783873at2"/>
<evidence type="ECO:0000313" key="3">
    <source>
        <dbReference type="Proteomes" id="UP000001121"/>
    </source>
</evidence>
<sequence length="495" mass="56834">MSNKFLSKSLYVRGLQCPKSLWLKKYKSDVLEQNTDPNIFETGNMVGELACELFSGGKRIDFDGSSFNDKIDQTKKFIQDGEKIIYEATFCFNEILVMVDILQIIDGKFIINEVKSSTSLSDVYIDDASIQYHVISSLGYEVERVNIVYLNNQYIRSEKLELDKLFVINDVTDQILLMQSEVIKNIKKLKETIDDDVEPNLDIGAHCFKPYECDGMNYCWQRQRNISDGISVFNITRINKQKATELYQNGIVNITDIKEMDAFNANQQIQINAQISGKEFINKVAIREFLSTLSYPLYHLDFETFQQAVPDFIGIRPYEQIPFQFSIHKDYGNGKTEHLGFLAEAGADPRYKLALKLVEYIPQDACVLAYHASFEKGVVQNLASFFLQFSSHLMNIYSNIKDLETPFAKKFYYHPKMRGSSSIKKVLPAIVPNFKDAYANLDLIHNGGEAMNEYAKLNNKTKAEQDMVRKALWEYCKLDTLAMVKVLEKLHDVAK</sequence>
<dbReference type="EMBL" id="CP000792">
    <property type="protein sequence ID" value="EAT98200.3"/>
    <property type="molecule type" value="Genomic_DNA"/>
</dbReference>
<accession>A7ZBW7</accession>
<feature type="domain" description="DUF2779" evidence="1">
    <location>
        <begin position="298"/>
        <end position="422"/>
    </location>
</feature>
<dbReference type="KEGG" id="cco:CCC13826_0950"/>
<dbReference type="HOGENOM" id="CLU_039162_0_0_7"/>
<evidence type="ECO:0000313" key="2">
    <source>
        <dbReference type="EMBL" id="EAT98200.3"/>
    </source>
</evidence>
<dbReference type="STRING" id="360104.CCC13826_0950"/>
<dbReference type="eggNOG" id="COG1075">
    <property type="taxonomic scope" value="Bacteria"/>
</dbReference>
<name>A7ZBW7_CAMC1</name>